<keyword evidence="2" id="KW-1185">Reference proteome</keyword>
<dbReference type="Pfam" id="PF11932">
    <property type="entry name" value="DUF3450"/>
    <property type="match status" value="1"/>
</dbReference>
<sequence>MFAGSAAFAADPLVSSQDVEKTINDAAAASQAKIDKISDQTRDLVADYRTTVAETDNLKIYNDHIAKLIESQQVEVARFNKQINNITKTQQGVVPLMYRMIDTLEQFVALDIPFEKEERVERVQKLKDMMEDSAVSTSEKYRRVLEAYQIEVEYGSKSFAYQGLLPIDGKELSVDFVHIGRVAFLAMSLDQKNAWFWNREAKGWEKLGDEYITSVREAVKLARGQAAPNLLKLPIEAPESAE</sequence>
<evidence type="ECO:0008006" key="3">
    <source>
        <dbReference type="Google" id="ProtNLM"/>
    </source>
</evidence>
<evidence type="ECO:0000313" key="2">
    <source>
        <dbReference type="Proteomes" id="UP000006755"/>
    </source>
</evidence>
<proteinExistence type="predicted"/>
<accession>K2IFG4</accession>
<comment type="caution">
    <text evidence="1">The sequence shown here is derived from an EMBL/GenBank/DDBJ whole genome shotgun (WGS) entry which is preliminary data.</text>
</comment>
<dbReference type="AlphaFoldDB" id="K2IFG4"/>
<protein>
    <recommendedName>
        <fullName evidence="3">TonB system biopolymer transport component</fullName>
    </recommendedName>
</protein>
<name>K2IFG4_9GAMM</name>
<gene>
    <name evidence="1" type="ORF">B3C1_16305</name>
</gene>
<dbReference type="EMBL" id="AMRI01000028">
    <property type="protein sequence ID" value="EKE68741.1"/>
    <property type="molecule type" value="Genomic_DNA"/>
</dbReference>
<dbReference type="InterPro" id="IPR016866">
    <property type="entry name" value="UCP028069"/>
</dbReference>
<dbReference type="eggNOG" id="COG3883">
    <property type="taxonomic scope" value="Bacteria"/>
</dbReference>
<organism evidence="1 2">
    <name type="scientific">Gallaecimonas xiamenensis 3-C-1</name>
    <dbReference type="NCBI Taxonomy" id="745411"/>
    <lineage>
        <taxon>Bacteria</taxon>
        <taxon>Pseudomonadati</taxon>
        <taxon>Pseudomonadota</taxon>
        <taxon>Gammaproteobacteria</taxon>
        <taxon>Enterobacterales</taxon>
        <taxon>Gallaecimonadaceae</taxon>
        <taxon>Gallaecimonas</taxon>
    </lineage>
</organism>
<dbReference type="PIRSF" id="PIRSF028069">
    <property type="entry name" value="UCP028069"/>
    <property type="match status" value="1"/>
</dbReference>
<reference evidence="1 2" key="1">
    <citation type="journal article" date="2012" name="J. Bacteriol.">
        <title>Genome Sequence of Gallaecimonas xiamenensis Type Strain 3-C-1.</title>
        <authorList>
            <person name="Lai Q."/>
            <person name="Wang L."/>
            <person name="Wang W."/>
            <person name="Shao Z."/>
        </authorList>
    </citation>
    <scope>NUCLEOTIDE SEQUENCE [LARGE SCALE GENOMIC DNA]</scope>
    <source>
        <strain evidence="1 2">3-C-1</strain>
    </source>
</reference>
<dbReference type="PATRIC" id="fig|745411.4.peg.3210"/>
<dbReference type="Proteomes" id="UP000006755">
    <property type="component" value="Unassembled WGS sequence"/>
</dbReference>
<evidence type="ECO:0000313" key="1">
    <source>
        <dbReference type="EMBL" id="EKE68741.1"/>
    </source>
</evidence>
<dbReference type="STRING" id="745411.B3C1_16305"/>